<accession>A0ABP0UNQ9</accession>
<keyword evidence="7" id="KW-1185">Reference proteome</keyword>
<dbReference type="PANTHER" id="PTHR18929:SF218">
    <property type="entry name" value="PROTEIN DISULFIDE-ISOMERASE 5-2"/>
    <property type="match status" value="1"/>
</dbReference>
<dbReference type="Pfam" id="PF00085">
    <property type="entry name" value="Thioredoxin"/>
    <property type="match status" value="1"/>
</dbReference>
<sequence length="445" mass="50276">MWCLVELLVFLAFLQAPHFAWVSGHQQQQKKNDDDDALAAAAQVLELTDTGLEAALNRYDYLLVDFYAPWCQHCKTLAPELDVAAPLLADDSKPIIVAKINADKYRNVAEKYDISFFPTMKLFTNGYPTDQYQGPHHAHALVSYARRLTAPAIQVFQSKSALHKFIESMVSSSELPLFVGFELEVSNLERFAHKFRSKAWFAAVVGEYSEKAMADFSFSKIPALVVLHGQQYEEIQDVFYGPFQGHDFEDFVKQNLLMLVTPLNADNLNIFKEDGRPNVVAVLENDTTPKSKALIEKMKAAAPANRAFVFSYVVASEWPKFVRPFKLGKKPKLPTIVIWDDNYYSKSSNAEAFTGDIVESELSKLLQDFKDKRLKQEKLQAPSFYEKAMENNASFLQFVGMLVVMSITIWTKNRAKRSSQVNTNPEENNPIAQPDGEDAGADKED</sequence>
<keyword evidence="3" id="KW-0472">Membrane</keyword>
<evidence type="ECO:0000256" key="4">
    <source>
        <dbReference type="SAM" id="SignalP"/>
    </source>
</evidence>
<proteinExistence type="inferred from homology"/>
<organism evidence="6 7">
    <name type="scientific">Sphagnum troendelagicum</name>
    <dbReference type="NCBI Taxonomy" id="128251"/>
    <lineage>
        <taxon>Eukaryota</taxon>
        <taxon>Viridiplantae</taxon>
        <taxon>Streptophyta</taxon>
        <taxon>Embryophyta</taxon>
        <taxon>Bryophyta</taxon>
        <taxon>Sphagnophytina</taxon>
        <taxon>Sphagnopsida</taxon>
        <taxon>Sphagnales</taxon>
        <taxon>Sphagnaceae</taxon>
        <taxon>Sphagnum</taxon>
    </lineage>
</organism>
<dbReference type="Pfam" id="PF13848">
    <property type="entry name" value="Thioredoxin_6"/>
    <property type="match status" value="1"/>
</dbReference>
<dbReference type="SUPFAM" id="SSF52833">
    <property type="entry name" value="Thioredoxin-like"/>
    <property type="match status" value="2"/>
</dbReference>
<feature type="chain" id="PRO_5046374376" description="Thioredoxin domain-containing protein" evidence="4">
    <location>
        <begin position="23"/>
        <end position="445"/>
    </location>
</feature>
<gene>
    <name evidence="6" type="ORF">CSSPTR1EN2_LOCUS18140</name>
</gene>
<keyword evidence="3" id="KW-0812">Transmembrane</keyword>
<dbReference type="InterPro" id="IPR013766">
    <property type="entry name" value="Thioredoxin_domain"/>
</dbReference>
<feature type="region of interest" description="Disordered" evidence="2">
    <location>
        <begin position="415"/>
        <end position="445"/>
    </location>
</feature>
<feature type="compositionally biased region" description="Polar residues" evidence="2">
    <location>
        <begin position="418"/>
        <end position="431"/>
    </location>
</feature>
<evidence type="ECO:0000313" key="6">
    <source>
        <dbReference type="EMBL" id="CAK9226240.1"/>
    </source>
</evidence>
<feature type="domain" description="Thioredoxin" evidence="5">
    <location>
        <begin position="36"/>
        <end position="150"/>
    </location>
</feature>
<dbReference type="EMBL" id="OZ019897">
    <property type="protein sequence ID" value="CAK9226240.1"/>
    <property type="molecule type" value="Genomic_DNA"/>
</dbReference>
<keyword evidence="3" id="KW-1133">Transmembrane helix</keyword>
<reference evidence="6" key="1">
    <citation type="submission" date="2024-02" db="EMBL/GenBank/DDBJ databases">
        <authorList>
            <consortium name="ELIXIR-Norway"/>
            <consortium name="Elixir Norway"/>
        </authorList>
    </citation>
    <scope>NUCLEOTIDE SEQUENCE</scope>
</reference>
<name>A0ABP0UNQ9_9BRYO</name>
<protein>
    <recommendedName>
        <fullName evidence="5">Thioredoxin domain-containing protein</fullName>
    </recommendedName>
</protein>
<evidence type="ECO:0000256" key="2">
    <source>
        <dbReference type="SAM" id="MobiDB-lite"/>
    </source>
</evidence>
<dbReference type="Proteomes" id="UP001497512">
    <property type="component" value="Chromosome 5"/>
</dbReference>
<evidence type="ECO:0000256" key="3">
    <source>
        <dbReference type="SAM" id="Phobius"/>
    </source>
</evidence>
<keyword evidence="4" id="KW-0732">Signal</keyword>
<dbReference type="PROSITE" id="PS51352">
    <property type="entry name" value="THIOREDOXIN_2"/>
    <property type="match status" value="1"/>
</dbReference>
<dbReference type="InterPro" id="IPR036249">
    <property type="entry name" value="Thioredoxin-like_sf"/>
</dbReference>
<evidence type="ECO:0000259" key="5">
    <source>
        <dbReference type="PROSITE" id="PS51352"/>
    </source>
</evidence>
<dbReference type="Gene3D" id="3.40.30.10">
    <property type="entry name" value="Glutaredoxin"/>
    <property type="match status" value="2"/>
</dbReference>
<evidence type="ECO:0000256" key="1">
    <source>
        <dbReference type="ARBA" id="ARBA00006347"/>
    </source>
</evidence>
<comment type="similarity">
    <text evidence="1">Belongs to the protein disulfide isomerase family.</text>
</comment>
<dbReference type="CDD" id="cd02961">
    <property type="entry name" value="PDI_a_family"/>
    <property type="match status" value="1"/>
</dbReference>
<feature type="transmembrane region" description="Helical" evidence="3">
    <location>
        <begin position="393"/>
        <end position="410"/>
    </location>
</feature>
<dbReference type="PRINTS" id="PR00421">
    <property type="entry name" value="THIOREDOXIN"/>
</dbReference>
<feature type="signal peptide" evidence="4">
    <location>
        <begin position="1"/>
        <end position="22"/>
    </location>
</feature>
<evidence type="ECO:0000313" key="7">
    <source>
        <dbReference type="Proteomes" id="UP001497512"/>
    </source>
</evidence>
<dbReference type="PANTHER" id="PTHR18929">
    <property type="entry name" value="PROTEIN DISULFIDE ISOMERASE"/>
    <property type="match status" value="1"/>
</dbReference>